<sequence>MNYNVAIVVGTRPEAIKLLPVLLEMKKSKVLSPILISTGQHKEMLDQIFNLFDVTPDITLDVMTSGQTLASLTSILVKKLDETIVVGNFDCLIVQGDTTTAFCAGLVAYYHQIKVAHVEAGLRTHDIYSPFPEEVNRKLISTFCNLNFAPTQKAVEALEAENVKNIHCVGNTVIDSLLMCLNIVNEKKEQYIQYDELTAGNEGVVLITGHRRESFGEDFINICTAIQKLATKYQHFCFVYPVHLNPKVQGVVKEMLSDISNVKLIEPIPYDELVYLMSRSTIILTDSGGIQEEAPSLDIPVIVMRNRTEREEGIEAGCSVLSGTSTSGIVEAFVKIMEDTTLYETMSRVANPYGDGKTSERIVEILESM</sequence>
<dbReference type="EC" id="5.1.3.14" evidence="3"/>
<evidence type="ECO:0000313" key="6">
    <source>
        <dbReference type="EMBL" id="MDN5205664.1"/>
    </source>
</evidence>
<dbReference type="CDD" id="cd03786">
    <property type="entry name" value="GTB_UDP-GlcNAc_2-Epimerase"/>
    <property type="match status" value="1"/>
</dbReference>
<dbReference type="PANTHER" id="PTHR43174:SF2">
    <property type="entry name" value="UDP-N-ACETYLGLUCOSAMINE 2-EPIMERASE"/>
    <property type="match status" value="1"/>
</dbReference>
<dbReference type="EMBL" id="JAUJEA010000023">
    <property type="protein sequence ID" value="MDN5205664.1"/>
    <property type="molecule type" value="Genomic_DNA"/>
</dbReference>
<proteinExistence type="inferred from homology"/>
<evidence type="ECO:0000256" key="1">
    <source>
        <dbReference type="ARBA" id="ARBA00023235"/>
    </source>
</evidence>
<evidence type="ECO:0000256" key="2">
    <source>
        <dbReference type="ARBA" id="ARBA00038209"/>
    </source>
</evidence>
<comment type="caution">
    <text evidence="6">The sequence shown here is derived from an EMBL/GenBank/DDBJ whole genome shotgun (WGS) entry which is preliminary data.</text>
</comment>
<dbReference type="InterPro" id="IPR003331">
    <property type="entry name" value="UDP_GlcNAc_Epimerase_2_dom"/>
</dbReference>
<evidence type="ECO:0000259" key="5">
    <source>
        <dbReference type="Pfam" id="PF02350"/>
    </source>
</evidence>
<dbReference type="InterPro" id="IPR029767">
    <property type="entry name" value="WecB-like"/>
</dbReference>
<reference evidence="6" key="1">
    <citation type="submission" date="2023-06" db="EMBL/GenBank/DDBJ databases">
        <title>Genomic of Parafulvivirga corallium.</title>
        <authorList>
            <person name="Wang G."/>
        </authorList>
    </citation>
    <scope>NUCLEOTIDE SEQUENCE</scope>
    <source>
        <strain evidence="6">BMA10</strain>
    </source>
</reference>
<keyword evidence="7" id="KW-1185">Reference proteome</keyword>
<dbReference type="SUPFAM" id="SSF53756">
    <property type="entry name" value="UDP-Glycosyltransferase/glycogen phosphorylase"/>
    <property type="match status" value="1"/>
</dbReference>
<organism evidence="6 7">
    <name type="scientific">Splendidivirga corallicola</name>
    <dbReference type="NCBI Taxonomy" id="3051826"/>
    <lineage>
        <taxon>Bacteria</taxon>
        <taxon>Pseudomonadati</taxon>
        <taxon>Bacteroidota</taxon>
        <taxon>Cytophagia</taxon>
        <taxon>Cytophagales</taxon>
        <taxon>Splendidivirgaceae</taxon>
        <taxon>Splendidivirga</taxon>
    </lineage>
</organism>
<feature type="domain" description="UDP-N-acetylglucosamine 2-epimerase" evidence="5">
    <location>
        <begin position="24"/>
        <end position="367"/>
    </location>
</feature>
<evidence type="ECO:0000256" key="4">
    <source>
        <dbReference type="RuleBase" id="RU003513"/>
    </source>
</evidence>
<dbReference type="RefSeq" id="WP_346755684.1">
    <property type="nucleotide sequence ID" value="NZ_JAUJEA010000023.1"/>
</dbReference>
<evidence type="ECO:0000256" key="3">
    <source>
        <dbReference type="ARBA" id="ARBA00038858"/>
    </source>
</evidence>
<keyword evidence="1 4" id="KW-0413">Isomerase</keyword>
<dbReference type="GO" id="GO:0008761">
    <property type="term" value="F:UDP-N-acetylglucosamine 2-epimerase activity"/>
    <property type="evidence" value="ECO:0007669"/>
    <property type="project" value="UniProtKB-EC"/>
</dbReference>
<dbReference type="NCBIfam" id="TIGR00236">
    <property type="entry name" value="wecB"/>
    <property type="match status" value="1"/>
</dbReference>
<dbReference type="PANTHER" id="PTHR43174">
    <property type="entry name" value="UDP-N-ACETYLGLUCOSAMINE 2-EPIMERASE"/>
    <property type="match status" value="1"/>
</dbReference>
<accession>A0ABT8KZV8</accession>
<dbReference type="Pfam" id="PF02350">
    <property type="entry name" value="Epimerase_2"/>
    <property type="match status" value="1"/>
</dbReference>
<dbReference type="Gene3D" id="3.40.50.2000">
    <property type="entry name" value="Glycogen Phosphorylase B"/>
    <property type="match status" value="2"/>
</dbReference>
<evidence type="ECO:0000313" key="7">
    <source>
        <dbReference type="Proteomes" id="UP001172082"/>
    </source>
</evidence>
<dbReference type="Proteomes" id="UP001172082">
    <property type="component" value="Unassembled WGS sequence"/>
</dbReference>
<protein>
    <recommendedName>
        <fullName evidence="3">UDP-N-acetylglucosamine 2-epimerase (non-hydrolyzing)</fullName>
        <ecNumber evidence="3">5.1.3.14</ecNumber>
    </recommendedName>
</protein>
<gene>
    <name evidence="6" type="primary">wecB</name>
    <name evidence="6" type="ORF">QQ008_30045</name>
</gene>
<name>A0ABT8KZV8_9BACT</name>
<comment type="similarity">
    <text evidence="2 4">Belongs to the UDP-N-acetylglucosamine 2-epimerase family.</text>
</comment>